<organism evidence="6 7">
    <name type="scientific">Skeletonema marinoi</name>
    <dbReference type="NCBI Taxonomy" id="267567"/>
    <lineage>
        <taxon>Eukaryota</taxon>
        <taxon>Sar</taxon>
        <taxon>Stramenopiles</taxon>
        <taxon>Ochrophyta</taxon>
        <taxon>Bacillariophyta</taxon>
        <taxon>Coscinodiscophyceae</taxon>
        <taxon>Thalassiosirophycidae</taxon>
        <taxon>Thalassiosirales</taxon>
        <taxon>Skeletonemataceae</taxon>
        <taxon>Skeletonema</taxon>
        <taxon>Skeletonema marinoi-dohrnii complex</taxon>
    </lineage>
</organism>
<comment type="caution">
    <text evidence="6">The sequence shown here is derived from an EMBL/GenBank/DDBJ whole genome shotgun (WGS) entry which is preliminary data.</text>
</comment>
<dbReference type="EMBL" id="JATAAI010000006">
    <property type="protein sequence ID" value="KAK1745300.1"/>
    <property type="molecule type" value="Genomic_DNA"/>
</dbReference>
<dbReference type="InterPro" id="IPR011990">
    <property type="entry name" value="TPR-like_helical_dom_sf"/>
</dbReference>
<dbReference type="SMART" id="SM00028">
    <property type="entry name" value="TPR"/>
    <property type="match status" value="4"/>
</dbReference>
<evidence type="ECO:0000256" key="4">
    <source>
        <dbReference type="SAM" id="Coils"/>
    </source>
</evidence>
<evidence type="ECO:0000313" key="7">
    <source>
        <dbReference type="Proteomes" id="UP001224775"/>
    </source>
</evidence>
<dbReference type="AlphaFoldDB" id="A0AAD8YH18"/>
<evidence type="ECO:0000256" key="1">
    <source>
        <dbReference type="ARBA" id="ARBA00022737"/>
    </source>
</evidence>
<proteinExistence type="predicted"/>
<dbReference type="SUPFAM" id="SSF48452">
    <property type="entry name" value="TPR-like"/>
    <property type="match status" value="1"/>
</dbReference>
<name>A0AAD8YH18_9STRA</name>
<evidence type="ECO:0000256" key="3">
    <source>
        <dbReference type="PROSITE-ProRule" id="PRU00339"/>
    </source>
</evidence>
<feature type="repeat" description="TPR" evidence="3">
    <location>
        <begin position="394"/>
        <end position="427"/>
    </location>
</feature>
<gene>
    <name evidence="6" type="ORF">QTG54_004591</name>
</gene>
<dbReference type="InterPro" id="IPR019734">
    <property type="entry name" value="TPR_rpt"/>
</dbReference>
<evidence type="ECO:0000256" key="2">
    <source>
        <dbReference type="ARBA" id="ARBA00022803"/>
    </source>
</evidence>
<dbReference type="PANTHER" id="PTHR45641:SF19">
    <property type="entry name" value="NEPHROCYSTIN-3"/>
    <property type="match status" value="1"/>
</dbReference>
<dbReference type="PROSITE" id="PS50005">
    <property type="entry name" value="TPR"/>
    <property type="match status" value="1"/>
</dbReference>
<keyword evidence="2 3" id="KW-0802">TPR repeat</keyword>
<evidence type="ECO:0000256" key="5">
    <source>
        <dbReference type="SAM" id="MobiDB-lite"/>
    </source>
</evidence>
<dbReference type="Proteomes" id="UP001224775">
    <property type="component" value="Unassembled WGS sequence"/>
</dbReference>
<dbReference type="Pfam" id="PF00515">
    <property type="entry name" value="TPR_1"/>
    <property type="match status" value="1"/>
</dbReference>
<evidence type="ECO:0000313" key="6">
    <source>
        <dbReference type="EMBL" id="KAK1745300.1"/>
    </source>
</evidence>
<feature type="coiled-coil region" evidence="4">
    <location>
        <begin position="144"/>
        <end position="178"/>
    </location>
</feature>
<dbReference type="Gene3D" id="1.25.40.10">
    <property type="entry name" value="Tetratricopeptide repeat domain"/>
    <property type="match status" value="2"/>
</dbReference>
<protein>
    <submittedName>
        <fullName evidence="6">Uncharacterized protein</fullName>
    </submittedName>
</protein>
<feature type="region of interest" description="Disordered" evidence="5">
    <location>
        <begin position="48"/>
        <end position="123"/>
    </location>
</feature>
<feature type="region of interest" description="Disordered" evidence="5">
    <location>
        <begin position="1"/>
        <end position="26"/>
    </location>
</feature>
<dbReference type="PROSITE" id="PS50293">
    <property type="entry name" value="TPR_REGION"/>
    <property type="match status" value="1"/>
</dbReference>
<keyword evidence="1" id="KW-0677">Repeat</keyword>
<feature type="compositionally biased region" description="Polar residues" evidence="5">
    <location>
        <begin position="100"/>
        <end position="109"/>
    </location>
</feature>
<accession>A0AAD8YH18</accession>
<keyword evidence="7" id="KW-1185">Reference proteome</keyword>
<reference evidence="6" key="1">
    <citation type="submission" date="2023-06" db="EMBL/GenBank/DDBJ databases">
        <title>Survivors Of The Sea: Transcriptome response of Skeletonema marinoi to long-term dormancy.</title>
        <authorList>
            <person name="Pinder M.I.M."/>
            <person name="Kourtchenko O."/>
            <person name="Robertson E.K."/>
            <person name="Larsson T."/>
            <person name="Maumus F."/>
            <person name="Osuna-Cruz C.M."/>
            <person name="Vancaester E."/>
            <person name="Stenow R."/>
            <person name="Vandepoele K."/>
            <person name="Ploug H."/>
            <person name="Bruchert V."/>
            <person name="Godhe A."/>
            <person name="Topel M."/>
        </authorList>
    </citation>
    <scope>NUCLEOTIDE SEQUENCE</scope>
    <source>
        <strain evidence="6">R05AC</strain>
    </source>
</reference>
<dbReference type="PANTHER" id="PTHR45641">
    <property type="entry name" value="TETRATRICOPEPTIDE REPEAT PROTEIN (AFU_ORTHOLOGUE AFUA_6G03870)"/>
    <property type="match status" value="1"/>
</dbReference>
<keyword evidence="4" id="KW-0175">Coiled coil</keyword>
<sequence length="590" mass="66689">MSNILKPKAIPLSAAAQSEPNPFLDSPSEIVVYASDSKPNPFFDSPISDEYSRFSSQDSPLDVMRTPGSATGSAFTPVKPSVHIDGWDTPVTPKSDKENPTSIPPSTNIPVLEEDPLPSSDKVKGIFGEKTAMFREQMRKNVPSVNSNKVKEALEERKAKLRKNMEQVKKSVPNMEQVKKNVPKPMNMKPLIRSSKKNYVDLSHLSVVTISVVPRLGTGMRSGRMPFERMRTSLMLHLMQEIKTKSWTKHKVADGEKGKLDQEEVVSKLNNMLFDCIANGESAFVDKSQDIVKVARETVEQEIKESTDKSFAKTEVGRRNFLSAKFLSSGYREIIADEKLTSSTMKDGLSLMVVASAYYALGKFESALEVYQRAGDELKKKITASSPEYIVHCTKLFNNMGCVYFEMKKYDKAMKTWQRALELCNDENEDYASWTACILDQASIMNNMAYLLIKFRLFDDATDLIDSSFELQRIIPEFNNQIMNIATLSTMGFIYYQTKQHKASFDTYKACVQLQENTTQHNERDKADVLTKMAANCKKMKDHEKRVLILRCILVYQQCYLLDDDDEIWETNAALAESLQEYADAGGDCL</sequence>